<organism evidence="1 2">
    <name type="scientific">Leyella stercorea DSM 18206</name>
    <dbReference type="NCBI Taxonomy" id="1002367"/>
    <lineage>
        <taxon>Bacteria</taxon>
        <taxon>Pseudomonadati</taxon>
        <taxon>Bacteroidota</taxon>
        <taxon>Bacteroidia</taxon>
        <taxon>Bacteroidales</taxon>
        <taxon>Prevotellaceae</taxon>
        <taxon>Leyella</taxon>
    </lineage>
</organism>
<dbReference type="SUPFAM" id="SSF57938">
    <property type="entry name" value="DnaJ/Hsp40 cysteine-rich domain"/>
    <property type="match status" value="1"/>
</dbReference>
<gene>
    <name evidence="1" type="ORF">HMPREF0673_00941</name>
</gene>
<dbReference type="EMBL" id="AFZZ01000090">
    <property type="protein sequence ID" value="EHJ41221.1"/>
    <property type="molecule type" value="Genomic_DNA"/>
</dbReference>
<evidence type="ECO:0000313" key="1">
    <source>
        <dbReference type="EMBL" id="EHJ41221.1"/>
    </source>
</evidence>
<accession>G6AWE3</accession>
<comment type="caution">
    <text evidence="1">The sequence shown here is derived from an EMBL/GenBank/DDBJ whole genome shotgun (WGS) entry which is preliminary data.</text>
</comment>
<dbReference type="HOGENOM" id="CLU_1276674_0_0_10"/>
<proteinExistence type="predicted"/>
<dbReference type="InterPro" id="IPR036410">
    <property type="entry name" value="HSP_DnaJ_Cys-rich_dom_sf"/>
</dbReference>
<name>G6AWE3_9BACT</name>
<dbReference type="PROSITE" id="PS51257">
    <property type="entry name" value="PROKAR_LIPOPROTEIN"/>
    <property type="match status" value="1"/>
</dbReference>
<dbReference type="Proteomes" id="UP000004407">
    <property type="component" value="Unassembled WGS sequence"/>
</dbReference>
<reference evidence="1 2" key="1">
    <citation type="submission" date="2011-08" db="EMBL/GenBank/DDBJ databases">
        <authorList>
            <person name="Weinstock G."/>
            <person name="Sodergren E."/>
            <person name="Clifton S."/>
            <person name="Fulton L."/>
            <person name="Fulton B."/>
            <person name="Courtney L."/>
            <person name="Fronick C."/>
            <person name="Harrison M."/>
            <person name="Strong C."/>
            <person name="Farmer C."/>
            <person name="Delahaunty K."/>
            <person name="Markovic C."/>
            <person name="Hall O."/>
            <person name="Minx P."/>
            <person name="Tomlinson C."/>
            <person name="Mitreva M."/>
            <person name="Hou S."/>
            <person name="Chen J."/>
            <person name="Wollam A."/>
            <person name="Pepin K.H."/>
            <person name="Johnson M."/>
            <person name="Bhonagiri V."/>
            <person name="Zhang X."/>
            <person name="Suruliraj S."/>
            <person name="Warren W."/>
            <person name="Chinwalla A."/>
            <person name="Mardis E.R."/>
            <person name="Wilson R.K."/>
        </authorList>
    </citation>
    <scope>NUCLEOTIDE SEQUENCE [LARGE SCALE GENOMIC DNA]</scope>
    <source>
        <strain evidence="1 2">DSM 18206</strain>
    </source>
</reference>
<evidence type="ECO:0000313" key="2">
    <source>
        <dbReference type="Proteomes" id="UP000004407"/>
    </source>
</evidence>
<protein>
    <submittedName>
        <fullName evidence="1">Uncharacterized protein</fullName>
    </submittedName>
</protein>
<sequence length="216" mass="24208">MVIIRIYRMKKLFYLMLWSALSCVPYNVQSQSLESLFGKLGESVALGAILKNPNLQSQDMRNYIAYVNSGDNCINNAKYADAMSYYKEASNIINRTYDGNLKKLYFNYGWGDALKQSYDYAYSKYKLQQPQTNNSYGDSGGYYYVPSTPSTGNNYSNSTTPKSRTCNLCHGTGRKIKLQYAAGKEKICSECGGIKVSAGHYHVTCDLCHGSGVLNY</sequence>
<dbReference type="AlphaFoldDB" id="G6AWE3"/>